<name>A0ABY4CXD6_9BACT</name>
<gene>
    <name evidence="2" type="ORF">MTX78_18860</name>
</gene>
<protein>
    <submittedName>
        <fullName evidence="2">Uncharacterized protein</fullName>
    </submittedName>
</protein>
<organism evidence="2 3">
    <name type="scientific">Hymenobacter tibetensis</name>
    <dbReference type="NCBI Taxonomy" id="497967"/>
    <lineage>
        <taxon>Bacteria</taxon>
        <taxon>Pseudomonadati</taxon>
        <taxon>Bacteroidota</taxon>
        <taxon>Cytophagia</taxon>
        <taxon>Cytophagales</taxon>
        <taxon>Hymenobacteraceae</taxon>
        <taxon>Hymenobacter</taxon>
    </lineage>
</organism>
<sequence length="151" mass="16538">MLQSFFTALYQALLGNPDPSSLIPVYRQSIFPGVGLTTFFVALGMALLFYVVLNRVVTTSFFKTQHWAVMLLLTAILGAIIAWQQAAAAVEAQLAETGEELAVAQVSTLKRYLWGFTATNTLVAVLFFILCSFAVKSLSVSARTTPVRWPN</sequence>
<evidence type="ECO:0000313" key="2">
    <source>
        <dbReference type="EMBL" id="UOG74169.1"/>
    </source>
</evidence>
<dbReference type="Proteomes" id="UP000831113">
    <property type="component" value="Chromosome"/>
</dbReference>
<keyword evidence="1" id="KW-1133">Transmembrane helix</keyword>
<dbReference type="EMBL" id="CP094669">
    <property type="protein sequence ID" value="UOG74169.1"/>
    <property type="molecule type" value="Genomic_DNA"/>
</dbReference>
<feature type="transmembrane region" description="Helical" evidence="1">
    <location>
        <begin position="112"/>
        <end position="135"/>
    </location>
</feature>
<accession>A0ABY4CXD6</accession>
<dbReference type="RefSeq" id="WP_243797417.1">
    <property type="nucleotide sequence ID" value="NZ_CP094669.1"/>
</dbReference>
<reference evidence="2 3" key="1">
    <citation type="submission" date="2022-03" db="EMBL/GenBank/DDBJ databases">
        <title>Hymenobactersp. isolated from the air.</title>
        <authorList>
            <person name="Won M."/>
            <person name="Kwon S.-W."/>
        </authorList>
    </citation>
    <scope>NUCLEOTIDE SEQUENCE [LARGE SCALE GENOMIC DNA]</scope>
    <source>
        <strain evidence="2 3">KACC 21982</strain>
    </source>
</reference>
<feature type="transmembrane region" description="Helical" evidence="1">
    <location>
        <begin position="65"/>
        <end position="83"/>
    </location>
</feature>
<evidence type="ECO:0000256" key="1">
    <source>
        <dbReference type="SAM" id="Phobius"/>
    </source>
</evidence>
<keyword evidence="1" id="KW-0472">Membrane</keyword>
<keyword evidence="1" id="KW-0812">Transmembrane</keyword>
<evidence type="ECO:0000313" key="3">
    <source>
        <dbReference type="Proteomes" id="UP000831113"/>
    </source>
</evidence>
<feature type="transmembrane region" description="Helical" evidence="1">
    <location>
        <begin position="30"/>
        <end position="53"/>
    </location>
</feature>
<proteinExistence type="predicted"/>
<keyword evidence="3" id="KW-1185">Reference proteome</keyword>